<feature type="transmembrane region" description="Helical" evidence="6">
    <location>
        <begin position="143"/>
        <end position="166"/>
    </location>
</feature>
<dbReference type="PROSITE" id="PS50850">
    <property type="entry name" value="MFS"/>
    <property type="match status" value="1"/>
</dbReference>
<evidence type="ECO:0000256" key="1">
    <source>
        <dbReference type="ARBA" id="ARBA00004651"/>
    </source>
</evidence>
<comment type="caution">
    <text evidence="8">The sequence shown here is derived from an EMBL/GenBank/DDBJ whole genome shotgun (WGS) entry which is preliminary data.</text>
</comment>
<feature type="transmembrane region" description="Helical" evidence="6">
    <location>
        <begin position="51"/>
        <end position="75"/>
    </location>
</feature>
<dbReference type="Proteomes" id="UP000274907">
    <property type="component" value="Unassembled WGS sequence"/>
</dbReference>
<dbReference type="OrthoDB" id="5315310at2"/>
<gene>
    <name evidence="8" type="ORF">EAH68_04070</name>
</gene>
<feature type="domain" description="Major facilitator superfamily (MFS) profile" evidence="7">
    <location>
        <begin position="53"/>
        <end position="438"/>
    </location>
</feature>
<name>A0A3S0C2H6_9CORY</name>
<evidence type="ECO:0000313" key="8">
    <source>
        <dbReference type="EMBL" id="RSZ64784.1"/>
    </source>
</evidence>
<dbReference type="EMBL" id="RXHJ01000004">
    <property type="protein sequence ID" value="RSZ64784.1"/>
    <property type="molecule type" value="Genomic_DNA"/>
</dbReference>
<dbReference type="Pfam" id="PF07690">
    <property type="entry name" value="MFS_1"/>
    <property type="match status" value="1"/>
</dbReference>
<feature type="transmembrane region" description="Helical" evidence="6">
    <location>
        <begin position="87"/>
        <end position="107"/>
    </location>
</feature>
<feature type="transmembrane region" description="Helical" evidence="6">
    <location>
        <begin position="378"/>
        <end position="406"/>
    </location>
</feature>
<keyword evidence="5 6" id="KW-0472">Membrane</keyword>
<feature type="transmembrane region" description="Helical" evidence="6">
    <location>
        <begin position="296"/>
        <end position="316"/>
    </location>
</feature>
<evidence type="ECO:0000256" key="2">
    <source>
        <dbReference type="ARBA" id="ARBA00022475"/>
    </source>
</evidence>
<feature type="transmembrane region" description="Helical" evidence="6">
    <location>
        <begin position="258"/>
        <end position="276"/>
    </location>
</feature>
<feature type="transmembrane region" description="Helical" evidence="6">
    <location>
        <begin position="348"/>
        <end position="366"/>
    </location>
</feature>
<keyword evidence="4 6" id="KW-1133">Transmembrane helix</keyword>
<dbReference type="SUPFAM" id="SSF103473">
    <property type="entry name" value="MFS general substrate transporter"/>
    <property type="match status" value="1"/>
</dbReference>
<dbReference type="InterPro" id="IPR020846">
    <property type="entry name" value="MFS_dom"/>
</dbReference>
<feature type="transmembrane region" description="Helical" evidence="6">
    <location>
        <begin position="187"/>
        <end position="205"/>
    </location>
</feature>
<organism evidence="8 9">
    <name type="scientific">Corynebacterium hylobatis</name>
    <dbReference type="NCBI Taxonomy" id="1859290"/>
    <lineage>
        <taxon>Bacteria</taxon>
        <taxon>Bacillati</taxon>
        <taxon>Actinomycetota</taxon>
        <taxon>Actinomycetes</taxon>
        <taxon>Mycobacteriales</taxon>
        <taxon>Corynebacteriaceae</taxon>
        <taxon>Corynebacterium</taxon>
    </lineage>
</organism>
<feature type="transmembrane region" description="Helical" evidence="6">
    <location>
        <begin position="323"/>
        <end position="342"/>
    </location>
</feature>
<evidence type="ECO:0000256" key="3">
    <source>
        <dbReference type="ARBA" id="ARBA00022692"/>
    </source>
</evidence>
<dbReference type="GO" id="GO:0005886">
    <property type="term" value="C:plasma membrane"/>
    <property type="evidence" value="ECO:0007669"/>
    <property type="project" value="UniProtKB-SubCell"/>
</dbReference>
<keyword evidence="3 6" id="KW-0812">Transmembrane</keyword>
<dbReference type="InterPro" id="IPR050189">
    <property type="entry name" value="MFS_Efflux_Transporters"/>
</dbReference>
<dbReference type="GO" id="GO:0022857">
    <property type="term" value="F:transmembrane transporter activity"/>
    <property type="evidence" value="ECO:0007669"/>
    <property type="project" value="InterPro"/>
</dbReference>
<evidence type="ECO:0000256" key="6">
    <source>
        <dbReference type="SAM" id="Phobius"/>
    </source>
</evidence>
<comment type="subcellular location">
    <subcellularLocation>
        <location evidence="1">Cell membrane</location>
        <topology evidence="1">Multi-pass membrane protein</topology>
    </subcellularLocation>
</comment>
<feature type="transmembrane region" description="Helical" evidence="6">
    <location>
        <begin position="412"/>
        <end position="430"/>
    </location>
</feature>
<dbReference type="InterPro" id="IPR036259">
    <property type="entry name" value="MFS_trans_sf"/>
</dbReference>
<reference evidence="8 9" key="1">
    <citation type="submission" date="2018-12" db="EMBL/GenBank/DDBJ databases">
        <title>YIM 101343 draft genome.</title>
        <authorList>
            <person name="Chen X."/>
        </authorList>
    </citation>
    <scope>NUCLEOTIDE SEQUENCE [LARGE SCALE GENOMIC DNA]</scope>
    <source>
        <strain evidence="8 9">YIM 101343</strain>
    </source>
</reference>
<feature type="transmembrane region" description="Helical" evidence="6">
    <location>
        <begin position="211"/>
        <end position="229"/>
    </location>
</feature>
<evidence type="ECO:0000256" key="5">
    <source>
        <dbReference type="ARBA" id="ARBA00023136"/>
    </source>
</evidence>
<dbReference type="Gene3D" id="1.20.1250.20">
    <property type="entry name" value="MFS general substrate transporter like domains"/>
    <property type="match status" value="2"/>
</dbReference>
<dbReference type="PANTHER" id="PTHR43124:SF3">
    <property type="entry name" value="CHLORAMPHENICOL EFFLUX PUMP RV0191"/>
    <property type="match status" value="1"/>
</dbReference>
<proteinExistence type="predicted"/>
<evidence type="ECO:0000259" key="7">
    <source>
        <dbReference type="PROSITE" id="PS50850"/>
    </source>
</evidence>
<protein>
    <submittedName>
        <fullName evidence="8">MFS transporter</fullName>
    </submittedName>
</protein>
<dbReference type="PANTHER" id="PTHR43124">
    <property type="entry name" value="PURINE EFFLUX PUMP PBUE"/>
    <property type="match status" value="1"/>
</dbReference>
<keyword evidence="2" id="KW-1003">Cell membrane</keyword>
<sequence length="439" mass="45994">MLREFTAPKRRPPVLIDAPSHHLIPSSRGRARRKEETVTDHRATQEGATRWGMLGLAWLLYFGFAVTAASLVPIITPVRADLGLSYSQVGIILGTWQLVYIGAALPVGSLIDRYGAKPCLFIGMLLIAASAAARGLAVDFWTLVLAVALLGLGGPVISIGLPKLIAQWFTDHHRATASGIYVTGSQVGNVAVLSLSNIVVLPLVGHDWRHAMFTFGALGLTIAVAWLLLGRDASSTERMESGDLGILAGIRRVVRVKGVWPVMIIGMSGFIASHGFRNWLPQILESKGADADAAGVLAGAAAVAGIAGSVIVMRLVQRVTRSAMAQILLAVAGVTLAAIPFLDGPVLVGVLTVESFAAAALMPLMMNTLMEMPQIGPALMGAAGGLYFSIGEIGGFLGPALIGLLADLTGDFAVGVLLVAGIMLVMVIPARRLQTDEPL</sequence>
<accession>A0A3S0C2H6</accession>
<dbReference type="InterPro" id="IPR011701">
    <property type="entry name" value="MFS"/>
</dbReference>
<keyword evidence="9" id="KW-1185">Reference proteome</keyword>
<evidence type="ECO:0000256" key="4">
    <source>
        <dbReference type="ARBA" id="ARBA00022989"/>
    </source>
</evidence>
<evidence type="ECO:0000313" key="9">
    <source>
        <dbReference type="Proteomes" id="UP000274907"/>
    </source>
</evidence>
<dbReference type="AlphaFoldDB" id="A0A3S0C2H6"/>
<feature type="transmembrane region" description="Helical" evidence="6">
    <location>
        <begin position="119"/>
        <end position="137"/>
    </location>
</feature>